<dbReference type="Proteomes" id="UP000534388">
    <property type="component" value="Unassembled WGS sequence"/>
</dbReference>
<dbReference type="PANTHER" id="PTHR30600:SF10">
    <property type="entry name" value="BLL6722 PROTEIN"/>
    <property type="match status" value="1"/>
</dbReference>
<evidence type="ECO:0000259" key="9">
    <source>
        <dbReference type="PROSITE" id="PS51007"/>
    </source>
</evidence>
<dbReference type="GO" id="GO:0004130">
    <property type="term" value="F:cytochrome-c peroxidase activity"/>
    <property type="evidence" value="ECO:0007669"/>
    <property type="project" value="TreeGrafter"/>
</dbReference>
<gene>
    <name evidence="10" type="ORF">H3H37_13495</name>
</gene>
<keyword evidence="1 6" id="KW-0349">Heme</keyword>
<evidence type="ECO:0000313" key="10">
    <source>
        <dbReference type="EMBL" id="MBA5638070.1"/>
    </source>
</evidence>
<evidence type="ECO:0000256" key="2">
    <source>
        <dbReference type="ARBA" id="ARBA00022723"/>
    </source>
</evidence>
<dbReference type="GO" id="GO:0020037">
    <property type="term" value="F:heme binding"/>
    <property type="evidence" value="ECO:0007669"/>
    <property type="project" value="InterPro"/>
</dbReference>
<comment type="caution">
    <text evidence="10">The sequence shown here is derived from an EMBL/GenBank/DDBJ whole genome shotgun (WGS) entry which is preliminary data.</text>
</comment>
<dbReference type="Gene3D" id="1.10.760.10">
    <property type="entry name" value="Cytochrome c-like domain"/>
    <property type="match status" value="2"/>
</dbReference>
<evidence type="ECO:0000313" key="11">
    <source>
        <dbReference type="Proteomes" id="UP000534388"/>
    </source>
</evidence>
<protein>
    <submittedName>
        <fullName evidence="10">Cytochrome C</fullName>
    </submittedName>
</protein>
<dbReference type="AlphaFoldDB" id="A0A7W2ICC9"/>
<keyword evidence="4" id="KW-0560">Oxidoreductase</keyword>
<evidence type="ECO:0000256" key="6">
    <source>
        <dbReference type="PROSITE-ProRule" id="PRU00433"/>
    </source>
</evidence>
<keyword evidence="3 8" id="KW-0732">Signal</keyword>
<dbReference type="RefSeq" id="WP_182163277.1">
    <property type="nucleotide sequence ID" value="NZ_JACEZT010000008.1"/>
</dbReference>
<sequence>MHQRALRLPLLLLPAAVLAACGGGATDTAATDAAPRALQAGAMARAADTSAAADASANISSNVGANTSANTSASAATSTNNGTTANGAITAAVLVQSPPPVVLAPVPNADGASLTFSTAGTVDTSNPFFQPFGNGRSCASCHQPGNGWTITPAGLTARFNSSAGLDPVFRPVDGAVAPNAPVATLDQKRLAYSMLLTKGLIRVGLPMPANAEFTLVKADDPYHYASAAELSLFRRPLPSTNLPFNASVMWDGRETLTDATSAICIKDVRPARCFAPLDTDLRHQANSAVRGHAEAAQDLTADQQRQIAAFEQTLFTAQSSATAAGSLSDAGALGGPQLLSQQGFYFGINDPQSGDYRTGAPFNRNVMNLYAAWRNLAPPAPPAPPPAGRGQPAPVPPAPSTQNQARAAIARGEQIFNNKPFNVVGVAGFNNELRLPLQRATCATCHNAPNVGSHSVARLFNTGTAAANLRTPDLPLYTLRNNATGEVIETSDPGSAMESGKWSDIGRFKTPGLRGLAARAPYFHNGSQRRIEDVVRFYDTRFRIGFSPQEAADLAAFLKAL</sequence>
<dbReference type="EMBL" id="JACEZT010000008">
    <property type="protein sequence ID" value="MBA5638070.1"/>
    <property type="molecule type" value="Genomic_DNA"/>
</dbReference>
<evidence type="ECO:0000256" key="1">
    <source>
        <dbReference type="ARBA" id="ARBA00022617"/>
    </source>
</evidence>
<keyword evidence="11" id="KW-1185">Reference proteome</keyword>
<name>A0A7W2ICC9_9BURK</name>
<dbReference type="InterPro" id="IPR036909">
    <property type="entry name" value="Cyt_c-like_dom_sf"/>
</dbReference>
<dbReference type="PROSITE" id="PS51257">
    <property type="entry name" value="PROKAR_LIPOPROTEIN"/>
    <property type="match status" value="1"/>
</dbReference>
<dbReference type="PROSITE" id="PS51007">
    <property type="entry name" value="CYTC"/>
    <property type="match status" value="1"/>
</dbReference>
<keyword evidence="5 6" id="KW-0408">Iron</keyword>
<reference evidence="10 11" key="1">
    <citation type="submission" date="2020-07" db="EMBL/GenBank/DDBJ databases">
        <title>Novel species isolated from subtropical streams in China.</title>
        <authorList>
            <person name="Lu H."/>
        </authorList>
    </citation>
    <scope>NUCLEOTIDE SEQUENCE [LARGE SCALE GENOMIC DNA]</scope>
    <source>
        <strain evidence="10 11">LX20W</strain>
    </source>
</reference>
<evidence type="ECO:0000256" key="4">
    <source>
        <dbReference type="ARBA" id="ARBA00023002"/>
    </source>
</evidence>
<dbReference type="InterPro" id="IPR009056">
    <property type="entry name" value="Cyt_c-like_dom"/>
</dbReference>
<evidence type="ECO:0000256" key="7">
    <source>
        <dbReference type="SAM" id="MobiDB-lite"/>
    </source>
</evidence>
<proteinExistence type="predicted"/>
<feature type="signal peptide" evidence="8">
    <location>
        <begin position="1"/>
        <end position="19"/>
    </location>
</feature>
<organism evidence="10 11">
    <name type="scientific">Rugamonas brunnea</name>
    <dbReference type="NCBI Taxonomy" id="2758569"/>
    <lineage>
        <taxon>Bacteria</taxon>
        <taxon>Pseudomonadati</taxon>
        <taxon>Pseudomonadota</taxon>
        <taxon>Betaproteobacteria</taxon>
        <taxon>Burkholderiales</taxon>
        <taxon>Oxalobacteraceae</taxon>
        <taxon>Telluria group</taxon>
        <taxon>Rugamonas</taxon>
    </lineage>
</organism>
<evidence type="ECO:0000256" key="5">
    <source>
        <dbReference type="ARBA" id="ARBA00023004"/>
    </source>
</evidence>
<dbReference type="InterPro" id="IPR051395">
    <property type="entry name" value="Cytochrome_c_Peroxidase/MauG"/>
</dbReference>
<dbReference type="GO" id="GO:0009055">
    <property type="term" value="F:electron transfer activity"/>
    <property type="evidence" value="ECO:0007669"/>
    <property type="project" value="InterPro"/>
</dbReference>
<evidence type="ECO:0000256" key="8">
    <source>
        <dbReference type="SAM" id="SignalP"/>
    </source>
</evidence>
<feature type="region of interest" description="Disordered" evidence="7">
    <location>
        <begin position="380"/>
        <end position="404"/>
    </location>
</feature>
<dbReference type="PANTHER" id="PTHR30600">
    <property type="entry name" value="CYTOCHROME C PEROXIDASE-RELATED"/>
    <property type="match status" value="1"/>
</dbReference>
<feature type="compositionally biased region" description="Pro residues" evidence="7">
    <location>
        <begin position="380"/>
        <end position="399"/>
    </location>
</feature>
<dbReference type="SUPFAM" id="SSF46626">
    <property type="entry name" value="Cytochrome c"/>
    <property type="match status" value="2"/>
</dbReference>
<accession>A0A7W2ICC9</accession>
<feature type="domain" description="Cytochrome c" evidence="9">
    <location>
        <begin position="407"/>
        <end position="561"/>
    </location>
</feature>
<feature type="chain" id="PRO_5031310561" evidence="8">
    <location>
        <begin position="20"/>
        <end position="561"/>
    </location>
</feature>
<evidence type="ECO:0000256" key="3">
    <source>
        <dbReference type="ARBA" id="ARBA00022729"/>
    </source>
</evidence>
<keyword evidence="2 6" id="KW-0479">Metal-binding</keyword>
<dbReference type="GO" id="GO:0046872">
    <property type="term" value="F:metal ion binding"/>
    <property type="evidence" value="ECO:0007669"/>
    <property type="project" value="UniProtKB-KW"/>
</dbReference>